<dbReference type="Proteomes" id="UP000009046">
    <property type="component" value="Unassembled WGS sequence"/>
</dbReference>
<feature type="domain" description="Prenylcysteine lyase" evidence="9">
    <location>
        <begin position="124"/>
        <end position="474"/>
    </location>
</feature>
<evidence type="ECO:0000256" key="2">
    <source>
        <dbReference type="ARBA" id="ARBA00009967"/>
    </source>
</evidence>
<organism>
    <name type="scientific">Pediculus humanus subsp. corporis</name>
    <name type="common">Body louse</name>
    <dbReference type="NCBI Taxonomy" id="121224"/>
    <lineage>
        <taxon>Eukaryota</taxon>
        <taxon>Metazoa</taxon>
        <taxon>Ecdysozoa</taxon>
        <taxon>Arthropoda</taxon>
        <taxon>Hexapoda</taxon>
        <taxon>Insecta</taxon>
        <taxon>Pterygota</taxon>
        <taxon>Neoptera</taxon>
        <taxon>Paraneoptera</taxon>
        <taxon>Psocodea</taxon>
        <taxon>Troctomorpha</taxon>
        <taxon>Phthiraptera</taxon>
        <taxon>Anoplura</taxon>
        <taxon>Pediculidae</taxon>
        <taxon>Pediculus</taxon>
    </lineage>
</organism>
<gene>
    <name evidence="11" type="primary">8237545</name>
    <name evidence="10" type="ORF">Phum_PHUM389870</name>
</gene>
<dbReference type="Gene3D" id="3.50.50.60">
    <property type="entry name" value="FAD/NAD(P)-binding domain"/>
    <property type="match status" value="1"/>
</dbReference>
<dbReference type="EMBL" id="DS235442">
    <property type="protein sequence ID" value="EEB15802.1"/>
    <property type="molecule type" value="Genomic_DNA"/>
</dbReference>
<evidence type="ECO:0000259" key="9">
    <source>
        <dbReference type="Pfam" id="PF07156"/>
    </source>
</evidence>
<dbReference type="Pfam" id="PF07156">
    <property type="entry name" value="Prenylcys_lyase"/>
    <property type="match status" value="1"/>
</dbReference>
<sequence>MKSSYSFKLLIIFCSHYLTTLPLVKCKNITRIGIVGGGIGGTSCAYFLNSLFKKNTIKIDLYEAEKIGGRLSVVNFSDNLYEEGGSIIHSRNNYMTGFLKEFNLNKREPSPGHFALYDGKNFVFSENEWTYRTMIDVVWRYGLNFFKLKNYIEDMLDKFDKIYHLQSLGKTYDNVGSLMSAMHDDFKKFLQLSTRNGFKSAGISDIVIDEIIMATIRVNYGQNLKIHKMVGSVSVAGVSGNMWSVAGGNYKIPENLLKTSGANLLQEIVTHIKKLPSGEIQIDTLKKSNDTQENGKIYDVVVLAAPQYPNTKYKINFDNFDNNINFNGQYHRTVCTLIEGNLREDYFQNKNSIVDEILTIKEGLLFNSLGRITPVEPINEESKKVWKIFTQKKLKDKEISDLFSNISNIYVKDWLAYPHYTSKTSPGNSTFILDSNLYYINAIEWAASAMEMSAIGAKNVALLIYNKFINNDNKLSLDSEFTTDDTSSKFFTEEL</sequence>
<dbReference type="Pfam" id="PF13450">
    <property type="entry name" value="NAD_binding_8"/>
    <property type="match status" value="1"/>
</dbReference>
<protein>
    <submittedName>
        <fullName evidence="10">Prenylcysteine oxidase, putative</fullName>
        <ecNumber evidence="10">1.8.3.5</ecNumber>
    </submittedName>
</protein>
<dbReference type="GO" id="GO:0030327">
    <property type="term" value="P:prenylated protein catabolic process"/>
    <property type="evidence" value="ECO:0007669"/>
    <property type="project" value="TreeGrafter"/>
</dbReference>
<reference evidence="11" key="3">
    <citation type="submission" date="2021-02" db="UniProtKB">
        <authorList>
            <consortium name="EnsemblMetazoa"/>
        </authorList>
    </citation>
    <scope>IDENTIFICATION</scope>
    <source>
        <strain evidence="11">USDA</strain>
    </source>
</reference>
<dbReference type="CTD" id="8237545"/>
<evidence type="ECO:0000256" key="4">
    <source>
        <dbReference type="ARBA" id="ARBA00022729"/>
    </source>
</evidence>
<evidence type="ECO:0000313" key="10">
    <source>
        <dbReference type="EMBL" id="EEB15802.1"/>
    </source>
</evidence>
<keyword evidence="4 8" id="KW-0732">Signal</keyword>
<dbReference type="InterPro" id="IPR010795">
    <property type="entry name" value="Prenylcys_lyase"/>
</dbReference>
<dbReference type="Gene3D" id="1.10.405.20">
    <property type="match status" value="1"/>
</dbReference>
<evidence type="ECO:0000256" key="7">
    <source>
        <dbReference type="ARBA" id="ARBA00023180"/>
    </source>
</evidence>
<keyword evidence="5" id="KW-0274">FAD</keyword>
<keyword evidence="7" id="KW-0325">Glycoprotein</keyword>
<evidence type="ECO:0000256" key="5">
    <source>
        <dbReference type="ARBA" id="ARBA00022827"/>
    </source>
</evidence>
<dbReference type="InterPro" id="IPR036188">
    <property type="entry name" value="FAD/NAD-bd_sf"/>
</dbReference>
<proteinExistence type="inferred from homology"/>
<dbReference type="EMBL" id="AAZO01004561">
    <property type="status" value="NOT_ANNOTATED_CDS"/>
    <property type="molecule type" value="Genomic_DNA"/>
</dbReference>
<evidence type="ECO:0000256" key="6">
    <source>
        <dbReference type="ARBA" id="ARBA00023002"/>
    </source>
</evidence>
<dbReference type="GO" id="GO:0001735">
    <property type="term" value="F:prenylcysteine oxidase activity"/>
    <property type="evidence" value="ECO:0007669"/>
    <property type="project" value="UniProtKB-EC"/>
</dbReference>
<dbReference type="EnsemblMetazoa" id="PHUM389870-RA">
    <property type="protein sequence ID" value="PHUM389870-PA"/>
    <property type="gene ID" value="PHUM389870"/>
</dbReference>
<keyword evidence="3" id="KW-0285">Flavoprotein</keyword>
<comment type="similarity">
    <text evidence="2">Belongs to the prenylcysteine oxidase family.</text>
</comment>
<dbReference type="KEGG" id="phu:Phum_PHUM389870"/>
<name>E0VQZ6_PEDHC</name>
<dbReference type="AlphaFoldDB" id="E0VQZ6"/>
<evidence type="ECO:0000313" key="11">
    <source>
        <dbReference type="EnsemblMetazoa" id="PHUM389870-PA"/>
    </source>
</evidence>
<evidence type="ECO:0000256" key="8">
    <source>
        <dbReference type="SAM" id="SignalP"/>
    </source>
</evidence>
<dbReference type="GeneID" id="8237545"/>
<dbReference type="InParanoid" id="E0VQZ6"/>
<keyword evidence="12" id="KW-1185">Reference proteome</keyword>
<dbReference type="PANTHER" id="PTHR15944:SF0">
    <property type="entry name" value="PRENYLCYSTEINE LYASE DOMAIN-CONTAINING PROTEIN"/>
    <property type="match status" value="1"/>
</dbReference>
<reference evidence="10" key="1">
    <citation type="submission" date="2007-04" db="EMBL/GenBank/DDBJ databases">
        <title>Annotation of Pediculus humanus corporis strain USDA.</title>
        <authorList>
            <person name="Kirkness E."/>
            <person name="Hannick L."/>
            <person name="Hass B."/>
            <person name="Bruggner R."/>
            <person name="Lawson D."/>
            <person name="Bidwell S."/>
            <person name="Joardar V."/>
            <person name="Caler E."/>
            <person name="Walenz B."/>
            <person name="Inman J."/>
            <person name="Schobel S."/>
            <person name="Galinsky K."/>
            <person name="Amedeo P."/>
            <person name="Strausberg R."/>
        </authorList>
    </citation>
    <scope>NUCLEOTIDE SEQUENCE</scope>
    <source>
        <strain evidence="10">USDA</strain>
    </source>
</reference>
<feature type="signal peptide" evidence="8">
    <location>
        <begin position="1"/>
        <end position="26"/>
    </location>
</feature>
<dbReference type="InterPro" id="IPR017046">
    <property type="entry name" value="Prenylcysteine_Oxase1"/>
</dbReference>
<feature type="chain" id="PRO_5011412607" evidence="8">
    <location>
        <begin position="27"/>
        <end position="495"/>
    </location>
</feature>
<evidence type="ECO:0000313" key="12">
    <source>
        <dbReference type="Proteomes" id="UP000009046"/>
    </source>
</evidence>
<dbReference type="HOGENOM" id="CLU_021176_1_0_1"/>
<dbReference type="GO" id="GO:0030328">
    <property type="term" value="P:prenylcysteine catabolic process"/>
    <property type="evidence" value="ECO:0007669"/>
    <property type="project" value="InterPro"/>
</dbReference>
<dbReference type="OrthoDB" id="437369at2759"/>
<dbReference type="PANTHER" id="PTHR15944">
    <property type="entry name" value="FARNESYLCYSTEINE LYASE"/>
    <property type="match status" value="1"/>
</dbReference>
<dbReference type="EC" id="1.8.3.5" evidence="10"/>
<dbReference type="RefSeq" id="XP_002428540.1">
    <property type="nucleotide sequence ID" value="XM_002428495.1"/>
</dbReference>
<evidence type="ECO:0000256" key="3">
    <source>
        <dbReference type="ARBA" id="ARBA00022630"/>
    </source>
</evidence>
<dbReference type="VEuPathDB" id="VectorBase:PHUM389870"/>
<dbReference type="eggNOG" id="ENOG502QSHJ">
    <property type="taxonomic scope" value="Eukaryota"/>
</dbReference>
<reference evidence="10" key="2">
    <citation type="submission" date="2007-04" db="EMBL/GenBank/DDBJ databases">
        <title>The genome of the human body louse.</title>
        <authorList>
            <consortium name="The Human Body Louse Genome Consortium"/>
            <person name="Kirkness E."/>
            <person name="Walenz B."/>
            <person name="Hass B."/>
            <person name="Bruggner R."/>
            <person name="Strausberg R."/>
        </authorList>
    </citation>
    <scope>NUCLEOTIDE SEQUENCE</scope>
    <source>
        <strain evidence="10">USDA</strain>
    </source>
</reference>
<keyword evidence="6 10" id="KW-0560">Oxidoreductase</keyword>
<comment type="cofactor">
    <cofactor evidence="1">
        <name>FAD</name>
        <dbReference type="ChEBI" id="CHEBI:57692"/>
    </cofactor>
</comment>
<dbReference type="SUPFAM" id="SSF51905">
    <property type="entry name" value="FAD/NAD(P)-binding domain"/>
    <property type="match status" value="1"/>
</dbReference>
<accession>E0VQZ6</accession>
<dbReference type="OMA" id="SIGIWDG"/>
<evidence type="ECO:0000256" key="1">
    <source>
        <dbReference type="ARBA" id="ARBA00001974"/>
    </source>
</evidence>
<dbReference type="STRING" id="121224.E0VQZ6"/>